<keyword evidence="5" id="KW-0808">Transferase</keyword>
<evidence type="ECO:0000256" key="3">
    <source>
        <dbReference type="ARBA" id="ARBA00022840"/>
    </source>
</evidence>
<gene>
    <name evidence="5" type="ORF">Tco_1113829</name>
</gene>
<reference evidence="5" key="2">
    <citation type="submission" date="2022-01" db="EMBL/GenBank/DDBJ databases">
        <authorList>
            <person name="Yamashiro T."/>
            <person name="Shiraishi A."/>
            <person name="Satake H."/>
            <person name="Nakayama K."/>
        </authorList>
    </citation>
    <scope>NUCLEOTIDE SEQUENCE</scope>
</reference>
<dbReference type="Pfam" id="PF06479">
    <property type="entry name" value="Ribonuc_2-5A"/>
    <property type="match status" value="1"/>
</dbReference>
<dbReference type="InterPro" id="IPR038357">
    <property type="entry name" value="KEN_sf"/>
</dbReference>
<dbReference type="Proteomes" id="UP001151760">
    <property type="component" value="Unassembled WGS sequence"/>
</dbReference>
<dbReference type="Gene3D" id="1.10.510.10">
    <property type="entry name" value="Transferase(Phosphotransferase) domain 1"/>
    <property type="match status" value="1"/>
</dbReference>
<dbReference type="InterPro" id="IPR011009">
    <property type="entry name" value="Kinase-like_dom_sf"/>
</dbReference>
<dbReference type="Gene3D" id="1.20.1440.180">
    <property type="entry name" value="KEN domain"/>
    <property type="match status" value="1"/>
</dbReference>
<evidence type="ECO:0000313" key="6">
    <source>
        <dbReference type="Proteomes" id="UP001151760"/>
    </source>
</evidence>
<dbReference type="GO" id="GO:0003964">
    <property type="term" value="F:RNA-directed DNA polymerase activity"/>
    <property type="evidence" value="ECO:0007669"/>
    <property type="project" value="UniProtKB-KW"/>
</dbReference>
<keyword evidence="2" id="KW-0547">Nucleotide-binding</keyword>
<evidence type="ECO:0000259" key="4">
    <source>
        <dbReference type="PROSITE" id="PS51392"/>
    </source>
</evidence>
<dbReference type="PROSITE" id="PS51392">
    <property type="entry name" value="KEN"/>
    <property type="match status" value="1"/>
</dbReference>
<keyword evidence="5" id="KW-0548">Nucleotidyltransferase</keyword>
<feature type="domain" description="KEN" evidence="4">
    <location>
        <begin position="430"/>
        <end position="568"/>
    </location>
</feature>
<dbReference type="SUPFAM" id="SSF56112">
    <property type="entry name" value="Protein kinase-like (PK-like)"/>
    <property type="match status" value="1"/>
</dbReference>
<dbReference type="InterPro" id="IPR010513">
    <property type="entry name" value="KEN_dom"/>
</dbReference>
<evidence type="ECO:0000313" key="5">
    <source>
        <dbReference type="EMBL" id="GJU03491.1"/>
    </source>
</evidence>
<name>A0ABQ5ITB0_9ASTR</name>
<keyword evidence="6" id="KW-1185">Reference proteome</keyword>
<dbReference type="PANTHER" id="PTHR13954">
    <property type="entry name" value="IRE1-RELATED"/>
    <property type="match status" value="1"/>
</dbReference>
<dbReference type="InterPro" id="IPR045133">
    <property type="entry name" value="IRE1/2-like"/>
</dbReference>
<dbReference type="PANTHER" id="PTHR13954:SF6">
    <property type="entry name" value="NON-SPECIFIC SERINE_THREONINE PROTEIN KINASE"/>
    <property type="match status" value="1"/>
</dbReference>
<dbReference type="EMBL" id="BQNB010021159">
    <property type="protein sequence ID" value="GJU03491.1"/>
    <property type="molecule type" value="Genomic_DNA"/>
</dbReference>
<evidence type="ECO:0000256" key="2">
    <source>
        <dbReference type="ARBA" id="ARBA00022741"/>
    </source>
</evidence>
<proteinExistence type="predicted"/>
<evidence type="ECO:0000256" key="1">
    <source>
        <dbReference type="ARBA" id="ARBA00022729"/>
    </source>
</evidence>
<sequence length="571" mass="67163">MMKDKPVRQGHFYWKAENERMVKIVVIMDQQGEIFLVDVMSRRVYWSHKTKTPSYSLFLSKDVVNYIDIHPFDDNYYLMMLYHHDGDLPPQLISKRNLQQRLEEVYQVYPAGIKVEVNKYTFELDYQSGSKATDQTRERFSIERHDYDISFSSPEPATIRWHLKFSVLKPTFPNSECPCKVYHARTPDEFIGLCTNLGITELPDGGLVEDLRWLNSYRLNKIILKSEIWKDDKTEGLYEDKKVFVMRMKKRSNTLGKIRKLRLFNDDETFKLIRFYGWQEVDDYYYLAIEEWKCDLEQFVLANNCDILRLDILREIAIAYYKMRGKKLDHGHINPRNVFIMLNGKPKIGFPRFMTEDDEVCSHSTNDTKDLGYLMLYYSSRGAYKLGVPVGPKELNKCKIPELRHIIEWLISESPPKLYELCAHPWLWDTHKVISFIIAFSDVMSRSIHASNAVDIDFNSYKVFVAPWDTGKDGLATDFVNERSNFISRTNGSPYDFNRGSSLVRIMQNGFNHHEEMSKAVKEIVGETKQEMELYFRTKCPNLVITLYRTGKSIYARNLEIFYEGPNPGHF</sequence>
<reference evidence="5" key="1">
    <citation type="journal article" date="2022" name="Int. J. Mol. Sci.">
        <title>Draft Genome of Tanacetum Coccineum: Genomic Comparison of Closely Related Tanacetum-Family Plants.</title>
        <authorList>
            <person name="Yamashiro T."/>
            <person name="Shiraishi A."/>
            <person name="Nakayama K."/>
            <person name="Satake H."/>
        </authorList>
    </citation>
    <scope>NUCLEOTIDE SEQUENCE</scope>
</reference>
<accession>A0ABQ5ITB0</accession>
<keyword evidence="3" id="KW-0067">ATP-binding</keyword>
<keyword evidence="5" id="KW-0695">RNA-directed DNA polymerase</keyword>
<comment type="caution">
    <text evidence="5">The sequence shown here is derived from an EMBL/GenBank/DDBJ whole genome shotgun (WGS) entry which is preliminary data.</text>
</comment>
<keyword evidence="1" id="KW-0732">Signal</keyword>
<organism evidence="5 6">
    <name type="scientific">Tanacetum coccineum</name>
    <dbReference type="NCBI Taxonomy" id="301880"/>
    <lineage>
        <taxon>Eukaryota</taxon>
        <taxon>Viridiplantae</taxon>
        <taxon>Streptophyta</taxon>
        <taxon>Embryophyta</taxon>
        <taxon>Tracheophyta</taxon>
        <taxon>Spermatophyta</taxon>
        <taxon>Magnoliopsida</taxon>
        <taxon>eudicotyledons</taxon>
        <taxon>Gunneridae</taxon>
        <taxon>Pentapetalae</taxon>
        <taxon>asterids</taxon>
        <taxon>campanulids</taxon>
        <taxon>Asterales</taxon>
        <taxon>Asteraceae</taxon>
        <taxon>Asteroideae</taxon>
        <taxon>Anthemideae</taxon>
        <taxon>Anthemidinae</taxon>
        <taxon>Tanacetum</taxon>
    </lineage>
</organism>
<protein>
    <submittedName>
        <fullName evidence="5">RNA-directed DNA polymerase, eukaryota</fullName>
    </submittedName>
</protein>